<reference evidence="6" key="1">
    <citation type="journal article" date="2019" name="Int. J. Syst. Evol. Microbiol.">
        <title>The Global Catalogue of Microorganisms (GCM) 10K type strain sequencing project: providing services to taxonomists for standard genome sequencing and annotation.</title>
        <authorList>
            <consortium name="The Broad Institute Genomics Platform"/>
            <consortium name="The Broad Institute Genome Sequencing Center for Infectious Disease"/>
            <person name="Wu L."/>
            <person name="Ma J."/>
        </authorList>
    </citation>
    <scope>NUCLEOTIDE SEQUENCE [LARGE SCALE GENOMIC DNA]</scope>
    <source>
        <strain evidence="6">JCM 18537</strain>
    </source>
</reference>
<evidence type="ECO:0000256" key="2">
    <source>
        <dbReference type="ARBA" id="ARBA00023125"/>
    </source>
</evidence>
<dbReference type="PRINTS" id="PR00598">
    <property type="entry name" value="HTHMARR"/>
</dbReference>
<dbReference type="PROSITE" id="PS50995">
    <property type="entry name" value="HTH_MARR_2"/>
    <property type="match status" value="1"/>
</dbReference>
<dbReference type="InterPro" id="IPR000835">
    <property type="entry name" value="HTH_MarR-typ"/>
</dbReference>
<comment type="caution">
    <text evidence="5">The sequence shown here is derived from an EMBL/GenBank/DDBJ whole genome shotgun (WGS) entry which is preliminary data.</text>
</comment>
<dbReference type="Proteomes" id="UP001501645">
    <property type="component" value="Unassembled WGS sequence"/>
</dbReference>
<dbReference type="PANTHER" id="PTHR33164">
    <property type="entry name" value="TRANSCRIPTIONAL REGULATOR, MARR FAMILY"/>
    <property type="match status" value="1"/>
</dbReference>
<name>A0ABP9A8T1_9MICO</name>
<gene>
    <name evidence="5" type="ORF">GCM10023351_19850</name>
</gene>
<dbReference type="SMART" id="SM00347">
    <property type="entry name" value="HTH_MARR"/>
    <property type="match status" value="1"/>
</dbReference>
<sequence>MPASPAVLLRFFDALVGAEVSLWGDADAAVTAGTSAGLGTVSALGVIAGHGDDARVQDVADGIGITVGAASKLVDRLERDGLVVRAPNPSDRRSSLLRMTADGRRVLDDGSGVLVHVLGERLADLDETTLASATEVLESLRG</sequence>
<dbReference type="InterPro" id="IPR039422">
    <property type="entry name" value="MarR/SlyA-like"/>
</dbReference>
<dbReference type="InterPro" id="IPR036388">
    <property type="entry name" value="WH-like_DNA-bd_sf"/>
</dbReference>
<evidence type="ECO:0000259" key="4">
    <source>
        <dbReference type="PROSITE" id="PS50995"/>
    </source>
</evidence>
<dbReference type="RefSeq" id="WP_345438656.1">
    <property type="nucleotide sequence ID" value="NZ_BAABKO010000003.1"/>
</dbReference>
<evidence type="ECO:0000256" key="3">
    <source>
        <dbReference type="ARBA" id="ARBA00023163"/>
    </source>
</evidence>
<keyword evidence="2" id="KW-0238">DNA-binding</keyword>
<keyword evidence="6" id="KW-1185">Reference proteome</keyword>
<protein>
    <recommendedName>
        <fullName evidence="4">HTH marR-type domain-containing protein</fullName>
    </recommendedName>
</protein>
<feature type="domain" description="HTH marR-type" evidence="4">
    <location>
        <begin position="8"/>
        <end position="142"/>
    </location>
</feature>
<dbReference type="Gene3D" id="1.10.10.10">
    <property type="entry name" value="Winged helix-like DNA-binding domain superfamily/Winged helix DNA-binding domain"/>
    <property type="match status" value="1"/>
</dbReference>
<dbReference type="PANTHER" id="PTHR33164:SF94">
    <property type="entry name" value="TRANSCRIPTIONAL REGULATORY PROTEIN-RELATED"/>
    <property type="match status" value="1"/>
</dbReference>
<evidence type="ECO:0000313" key="6">
    <source>
        <dbReference type="Proteomes" id="UP001501645"/>
    </source>
</evidence>
<evidence type="ECO:0000256" key="1">
    <source>
        <dbReference type="ARBA" id="ARBA00023015"/>
    </source>
</evidence>
<dbReference type="PROSITE" id="PS01117">
    <property type="entry name" value="HTH_MARR_1"/>
    <property type="match status" value="1"/>
</dbReference>
<dbReference type="Pfam" id="PF12802">
    <property type="entry name" value="MarR_2"/>
    <property type="match status" value="1"/>
</dbReference>
<dbReference type="EMBL" id="BAABKO010000003">
    <property type="protein sequence ID" value="GAA4775385.1"/>
    <property type="molecule type" value="Genomic_DNA"/>
</dbReference>
<keyword evidence="3" id="KW-0804">Transcription</keyword>
<keyword evidence="1" id="KW-0805">Transcription regulation</keyword>
<proteinExistence type="predicted"/>
<dbReference type="SUPFAM" id="SSF46785">
    <property type="entry name" value="Winged helix' DNA-binding domain"/>
    <property type="match status" value="1"/>
</dbReference>
<dbReference type="InterPro" id="IPR023187">
    <property type="entry name" value="Tscrpt_reg_MarR-type_CS"/>
</dbReference>
<accession>A0ABP9A8T1</accession>
<evidence type="ECO:0000313" key="5">
    <source>
        <dbReference type="EMBL" id="GAA4775385.1"/>
    </source>
</evidence>
<dbReference type="InterPro" id="IPR036390">
    <property type="entry name" value="WH_DNA-bd_sf"/>
</dbReference>
<organism evidence="5 6">
    <name type="scientific">Microbacterium gilvum</name>
    <dbReference type="NCBI Taxonomy" id="1336204"/>
    <lineage>
        <taxon>Bacteria</taxon>
        <taxon>Bacillati</taxon>
        <taxon>Actinomycetota</taxon>
        <taxon>Actinomycetes</taxon>
        <taxon>Micrococcales</taxon>
        <taxon>Microbacteriaceae</taxon>
        <taxon>Microbacterium</taxon>
    </lineage>
</organism>